<dbReference type="GO" id="GO:0003964">
    <property type="term" value="F:RNA-directed DNA polymerase activity"/>
    <property type="evidence" value="ECO:0007669"/>
    <property type="project" value="UniProtKB-KW"/>
</dbReference>
<dbReference type="PANTHER" id="PTHR46148:SF59">
    <property type="entry name" value="NUCLEOTIDYLTRANSFERASE, RIBONUCLEASE H"/>
    <property type="match status" value="1"/>
</dbReference>
<proteinExistence type="predicted"/>
<organism evidence="1">
    <name type="scientific">Tanacetum cinerariifolium</name>
    <name type="common">Dalmatian daisy</name>
    <name type="synonym">Chrysanthemum cinerariifolium</name>
    <dbReference type="NCBI Taxonomy" id="118510"/>
    <lineage>
        <taxon>Eukaryota</taxon>
        <taxon>Viridiplantae</taxon>
        <taxon>Streptophyta</taxon>
        <taxon>Embryophyta</taxon>
        <taxon>Tracheophyta</taxon>
        <taxon>Spermatophyta</taxon>
        <taxon>Magnoliopsida</taxon>
        <taxon>eudicotyledons</taxon>
        <taxon>Gunneridae</taxon>
        <taxon>Pentapetalae</taxon>
        <taxon>asterids</taxon>
        <taxon>campanulids</taxon>
        <taxon>Asterales</taxon>
        <taxon>Asteraceae</taxon>
        <taxon>Asteroideae</taxon>
        <taxon>Anthemideae</taxon>
        <taxon>Anthemidinae</taxon>
        <taxon>Tanacetum</taxon>
    </lineage>
</organism>
<name>A0A699JHM6_TANCI</name>
<keyword evidence="1" id="KW-0548">Nucleotidyltransferase</keyword>
<evidence type="ECO:0000313" key="1">
    <source>
        <dbReference type="EMBL" id="GFA38573.1"/>
    </source>
</evidence>
<dbReference type="PANTHER" id="PTHR46148">
    <property type="entry name" value="CHROMO DOMAIN-CONTAINING PROTEIN"/>
    <property type="match status" value="1"/>
</dbReference>
<protein>
    <submittedName>
        <fullName evidence="1">Putative reverse transcriptase domain-containing protein</fullName>
    </submittedName>
</protein>
<accession>A0A699JHM6</accession>
<dbReference type="EMBL" id="BKCJ010415016">
    <property type="protein sequence ID" value="GFA38573.1"/>
    <property type="molecule type" value="Genomic_DNA"/>
</dbReference>
<feature type="non-terminal residue" evidence="1">
    <location>
        <position position="1"/>
    </location>
</feature>
<keyword evidence="1" id="KW-0695">RNA-directed DNA polymerase</keyword>
<dbReference type="AlphaFoldDB" id="A0A699JHM6"/>
<sequence length="59" mass="7357">EEIYIDDKLQFLEEPVEIMERQIKRLNQSRISLVKVRWNSKRGPEFTWEREDSFKQKYP</sequence>
<keyword evidence="1" id="KW-0808">Transferase</keyword>
<reference evidence="1" key="1">
    <citation type="journal article" date="2019" name="Sci. Rep.">
        <title>Draft genome of Tanacetum cinerariifolium, the natural source of mosquito coil.</title>
        <authorList>
            <person name="Yamashiro T."/>
            <person name="Shiraishi A."/>
            <person name="Satake H."/>
            <person name="Nakayama K."/>
        </authorList>
    </citation>
    <scope>NUCLEOTIDE SEQUENCE</scope>
</reference>
<comment type="caution">
    <text evidence="1">The sequence shown here is derived from an EMBL/GenBank/DDBJ whole genome shotgun (WGS) entry which is preliminary data.</text>
</comment>
<gene>
    <name evidence="1" type="ORF">Tci_610545</name>
</gene>